<dbReference type="PANTHER" id="PTHR43401:SF2">
    <property type="entry name" value="L-THREONINE 3-DEHYDROGENASE"/>
    <property type="match status" value="1"/>
</dbReference>
<sequence length="391" mass="43901">MTKIIQALTIDIAKNEWYGQKGFFKREVPMPVLDELNNKKDAASVIVRVLYAGICGSDRGMWHRQAFTDMFHNSLKKENKQMRIVGHEFVGEIVEAGSLVESLYGVKAGDKVSGDSHITCGKCFQCRMGEEEVCQDQAIMGISIDGIFAEYVKIPAKNLWVVDFNRVRPEICAMYDPFGNAVQSLTRVDVRGARVAIFGCGQIGLFSVLLARQFGAAKVIAIDINEDNVKMALELGAHEGIVIKPTPKEHPYDYDKEIIDEIMKLTYGKGVDVSMEMAGFNSSVNNCIEATRFGGQVILFGIKDGDFMIPKFSKMVMKGFTLHNIIGRQIFKTWQTAQRVLSDKTNGVQDKMWNIIMRGGDGPVINFSEFSPELMEEKMKQYPKLIFDMQK</sequence>
<keyword evidence="1 4" id="KW-0479">Metal-binding</keyword>
<comment type="cofactor">
    <cofactor evidence="4">
        <name>Zn(2+)</name>
        <dbReference type="ChEBI" id="CHEBI:29105"/>
    </cofactor>
</comment>
<evidence type="ECO:0000313" key="8">
    <source>
        <dbReference type="Proteomes" id="UP000034849"/>
    </source>
</evidence>
<dbReference type="Gene3D" id="3.90.180.10">
    <property type="entry name" value="Medium-chain alcohol dehydrogenases, catalytic domain"/>
    <property type="match status" value="1"/>
</dbReference>
<dbReference type="SUPFAM" id="SSF51735">
    <property type="entry name" value="NAD(P)-binding Rossmann-fold domains"/>
    <property type="match status" value="1"/>
</dbReference>
<evidence type="ECO:0000256" key="2">
    <source>
        <dbReference type="ARBA" id="ARBA00022833"/>
    </source>
</evidence>
<dbReference type="Pfam" id="PF00107">
    <property type="entry name" value="ADH_zinc_N"/>
    <property type="match status" value="1"/>
</dbReference>
<keyword evidence="2 4" id="KW-0862">Zinc</keyword>
<comment type="caution">
    <text evidence="7">The sequence shown here is derived from an EMBL/GenBank/DDBJ whole genome shotgun (WGS) entry which is preliminary data.</text>
</comment>
<evidence type="ECO:0000259" key="6">
    <source>
        <dbReference type="Pfam" id="PF08240"/>
    </source>
</evidence>
<reference evidence="7 8" key="1">
    <citation type="journal article" date="2015" name="Nature">
        <title>rRNA introns, odd ribosomes, and small enigmatic genomes across a large radiation of phyla.</title>
        <authorList>
            <person name="Brown C.T."/>
            <person name="Hug L.A."/>
            <person name="Thomas B.C."/>
            <person name="Sharon I."/>
            <person name="Castelle C.J."/>
            <person name="Singh A."/>
            <person name="Wilkins M.J."/>
            <person name="Williams K.H."/>
            <person name="Banfield J.F."/>
        </authorList>
    </citation>
    <scope>NUCLEOTIDE SEQUENCE [LARGE SCALE GENOMIC DNA]</scope>
</reference>
<evidence type="ECO:0000256" key="4">
    <source>
        <dbReference type="RuleBase" id="RU361277"/>
    </source>
</evidence>
<accession>A0A0G0IUE1</accession>
<evidence type="ECO:0000256" key="1">
    <source>
        <dbReference type="ARBA" id="ARBA00022723"/>
    </source>
</evidence>
<dbReference type="Pfam" id="PF08240">
    <property type="entry name" value="ADH_N"/>
    <property type="match status" value="1"/>
</dbReference>
<dbReference type="SUPFAM" id="SSF50129">
    <property type="entry name" value="GroES-like"/>
    <property type="match status" value="1"/>
</dbReference>
<gene>
    <name evidence="7" type="ORF">US42_C0005G0004</name>
</gene>
<dbReference type="GO" id="GO:0016491">
    <property type="term" value="F:oxidoreductase activity"/>
    <property type="evidence" value="ECO:0007669"/>
    <property type="project" value="UniProtKB-KW"/>
</dbReference>
<feature type="domain" description="Alcohol dehydrogenase-like C-terminal" evidence="5">
    <location>
        <begin position="203"/>
        <end position="340"/>
    </location>
</feature>
<dbReference type="InterPro" id="IPR050129">
    <property type="entry name" value="Zn_alcohol_dh"/>
</dbReference>
<dbReference type="AlphaFoldDB" id="A0A0G0IUE1"/>
<dbReference type="PROSITE" id="PS00059">
    <property type="entry name" value="ADH_ZINC"/>
    <property type="match status" value="1"/>
</dbReference>
<evidence type="ECO:0000256" key="3">
    <source>
        <dbReference type="ARBA" id="ARBA00023002"/>
    </source>
</evidence>
<dbReference type="STRING" id="1619046.US42_C0005G0004"/>
<protein>
    <submittedName>
        <fullName evidence="7">Threonine 3-dehydrogenase</fullName>
    </submittedName>
</protein>
<dbReference type="Proteomes" id="UP000034849">
    <property type="component" value="Unassembled WGS sequence"/>
</dbReference>
<dbReference type="InterPro" id="IPR002328">
    <property type="entry name" value="ADH_Zn_CS"/>
</dbReference>
<evidence type="ECO:0000259" key="5">
    <source>
        <dbReference type="Pfam" id="PF00107"/>
    </source>
</evidence>
<feature type="domain" description="Alcohol dehydrogenase-like N-terminal" evidence="6">
    <location>
        <begin position="43"/>
        <end position="160"/>
    </location>
</feature>
<comment type="similarity">
    <text evidence="4">Belongs to the zinc-containing alcohol dehydrogenase family.</text>
</comment>
<name>A0A0G0IUE1_9BACT</name>
<keyword evidence="3" id="KW-0560">Oxidoreductase</keyword>
<evidence type="ECO:0000313" key="7">
    <source>
        <dbReference type="EMBL" id="KKQ27779.1"/>
    </source>
</evidence>
<dbReference type="GO" id="GO:0008270">
    <property type="term" value="F:zinc ion binding"/>
    <property type="evidence" value="ECO:0007669"/>
    <property type="project" value="InterPro"/>
</dbReference>
<dbReference type="InterPro" id="IPR013149">
    <property type="entry name" value="ADH-like_C"/>
</dbReference>
<dbReference type="Gene3D" id="3.40.50.720">
    <property type="entry name" value="NAD(P)-binding Rossmann-like Domain"/>
    <property type="match status" value="1"/>
</dbReference>
<dbReference type="InterPro" id="IPR036291">
    <property type="entry name" value="NAD(P)-bd_dom_sf"/>
</dbReference>
<dbReference type="EMBL" id="LBSX01000005">
    <property type="protein sequence ID" value="KKQ27779.1"/>
    <property type="molecule type" value="Genomic_DNA"/>
</dbReference>
<organism evidence="7 8">
    <name type="scientific">Candidatus Magasanikbacteria bacterium GW2011_GWC2_37_14</name>
    <dbReference type="NCBI Taxonomy" id="1619046"/>
    <lineage>
        <taxon>Bacteria</taxon>
        <taxon>Candidatus Magasanikiibacteriota</taxon>
    </lineage>
</organism>
<dbReference type="InterPro" id="IPR011032">
    <property type="entry name" value="GroES-like_sf"/>
</dbReference>
<dbReference type="PATRIC" id="fig|1619046.3.peg.333"/>
<dbReference type="InterPro" id="IPR013154">
    <property type="entry name" value="ADH-like_N"/>
</dbReference>
<proteinExistence type="inferred from homology"/>
<dbReference type="PANTHER" id="PTHR43401">
    <property type="entry name" value="L-THREONINE 3-DEHYDROGENASE"/>
    <property type="match status" value="1"/>
</dbReference>